<dbReference type="Proteomes" id="UP000179734">
    <property type="component" value="Unassembled WGS sequence"/>
</dbReference>
<keyword evidence="3" id="KW-1185">Reference proteome</keyword>
<feature type="compositionally biased region" description="Low complexity" evidence="1">
    <location>
        <begin position="1"/>
        <end position="10"/>
    </location>
</feature>
<reference evidence="2 3" key="1">
    <citation type="submission" date="2016-10" db="EMBL/GenBank/DDBJ databases">
        <title>Genome sequence of Mycobacterium talmonii.</title>
        <authorList>
            <person name="Greninger A.L."/>
            <person name="Elliott B."/>
            <person name="Vasireddy S."/>
            <person name="Vasireddy R."/>
        </authorList>
    </citation>
    <scope>NUCLEOTIDE SEQUENCE [LARGE SCALE GENOMIC DNA]</scope>
    <source>
        <strain evidence="3">NE-TNMC-100812</strain>
    </source>
</reference>
<comment type="caution">
    <text evidence="2">The sequence shown here is derived from an EMBL/GenBank/DDBJ whole genome shotgun (WGS) entry which is preliminary data.</text>
</comment>
<feature type="region of interest" description="Disordered" evidence="1">
    <location>
        <begin position="1"/>
        <end position="52"/>
    </location>
</feature>
<name>A0A1S1NGF0_9MYCO</name>
<evidence type="ECO:0000256" key="1">
    <source>
        <dbReference type="SAM" id="MobiDB-lite"/>
    </source>
</evidence>
<proteinExistence type="predicted"/>
<dbReference type="AlphaFoldDB" id="A0A1S1NGF0"/>
<protein>
    <submittedName>
        <fullName evidence="2">Uncharacterized protein</fullName>
    </submittedName>
</protein>
<gene>
    <name evidence="2" type="ORF">BKN37_14850</name>
</gene>
<evidence type="ECO:0000313" key="2">
    <source>
        <dbReference type="EMBL" id="OHV03482.1"/>
    </source>
</evidence>
<accession>A0A1S1NGF0</accession>
<sequence>MATLTAELGSEAGGAGAGTGSSAGTGDAPATAPPYPITPHTARANPAPTAARARDARIVEVSNMLVDKGMLLNSAEAPDVFQALKSPW</sequence>
<organism evidence="2 3">
    <name type="scientific">Mycobacterium talmoniae</name>
    <dbReference type="NCBI Taxonomy" id="1858794"/>
    <lineage>
        <taxon>Bacteria</taxon>
        <taxon>Bacillati</taxon>
        <taxon>Actinomycetota</taxon>
        <taxon>Actinomycetes</taxon>
        <taxon>Mycobacteriales</taxon>
        <taxon>Mycobacteriaceae</taxon>
        <taxon>Mycobacterium</taxon>
    </lineage>
</organism>
<evidence type="ECO:0000313" key="3">
    <source>
        <dbReference type="Proteomes" id="UP000179734"/>
    </source>
</evidence>
<dbReference type="EMBL" id="MLQM01000076">
    <property type="protein sequence ID" value="OHV03482.1"/>
    <property type="molecule type" value="Genomic_DNA"/>
</dbReference>
<feature type="compositionally biased region" description="Gly residues" evidence="1">
    <location>
        <begin position="11"/>
        <end position="23"/>
    </location>
</feature>
<feature type="compositionally biased region" description="Low complexity" evidence="1">
    <location>
        <begin position="38"/>
        <end position="51"/>
    </location>
</feature>